<keyword evidence="6" id="KW-1185">Reference proteome</keyword>
<dbReference type="EMBL" id="CP031093">
    <property type="protein sequence ID" value="QCF25216.1"/>
    <property type="molecule type" value="Genomic_DNA"/>
</dbReference>
<dbReference type="InterPro" id="IPR051257">
    <property type="entry name" value="Diverse_CBS-Domain"/>
</dbReference>
<protein>
    <submittedName>
        <fullName evidence="5">CBS domain-containing protein</fullName>
    </submittedName>
</protein>
<name>A0A4P7XED7_9ALTE</name>
<keyword evidence="1 2" id="KW-0129">CBS domain</keyword>
<dbReference type="Pfam" id="PF00571">
    <property type="entry name" value="CBS"/>
    <property type="match status" value="2"/>
</dbReference>
<dbReference type="PANTHER" id="PTHR43080">
    <property type="entry name" value="CBS DOMAIN-CONTAINING PROTEIN CBSX3, MITOCHONDRIAL"/>
    <property type="match status" value="1"/>
</dbReference>
<dbReference type="PANTHER" id="PTHR43080:SF2">
    <property type="entry name" value="CBS DOMAIN-CONTAINING PROTEIN"/>
    <property type="match status" value="1"/>
</dbReference>
<evidence type="ECO:0000313" key="5">
    <source>
        <dbReference type="EMBL" id="QCF25216.1"/>
    </source>
</evidence>
<dbReference type="InterPro" id="IPR000644">
    <property type="entry name" value="CBS_dom"/>
</dbReference>
<dbReference type="KEGG" id="hmi:soil367_04320"/>
<organism evidence="5 6">
    <name type="scientific">Hydrocarboniclastica marina</name>
    <dbReference type="NCBI Taxonomy" id="2259620"/>
    <lineage>
        <taxon>Bacteria</taxon>
        <taxon>Pseudomonadati</taxon>
        <taxon>Pseudomonadota</taxon>
        <taxon>Gammaproteobacteria</taxon>
        <taxon>Alteromonadales</taxon>
        <taxon>Alteromonadaceae</taxon>
        <taxon>Hydrocarboniclastica</taxon>
    </lineage>
</organism>
<dbReference type="PROSITE" id="PS51371">
    <property type="entry name" value="CBS"/>
    <property type="match status" value="2"/>
</dbReference>
<feature type="domain" description="CBS" evidence="4">
    <location>
        <begin position="72"/>
        <end position="132"/>
    </location>
</feature>
<evidence type="ECO:0000256" key="3">
    <source>
        <dbReference type="SAM" id="MobiDB-lite"/>
    </source>
</evidence>
<feature type="region of interest" description="Disordered" evidence="3">
    <location>
        <begin position="120"/>
        <end position="154"/>
    </location>
</feature>
<dbReference type="SUPFAM" id="SSF54631">
    <property type="entry name" value="CBS-domain pair"/>
    <property type="match status" value="1"/>
</dbReference>
<evidence type="ECO:0000259" key="4">
    <source>
        <dbReference type="PROSITE" id="PS51371"/>
    </source>
</evidence>
<proteinExistence type="predicted"/>
<evidence type="ECO:0000313" key="6">
    <source>
        <dbReference type="Proteomes" id="UP000298049"/>
    </source>
</evidence>
<dbReference type="OrthoDB" id="8722685at2"/>
<accession>A0A4P7XED7</accession>
<dbReference type="InterPro" id="IPR046342">
    <property type="entry name" value="CBS_dom_sf"/>
</dbReference>
<dbReference type="Gene3D" id="3.10.580.10">
    <property type="entry name" value="CBS-domain"/>
    <property type="match status" value="1"/>
</dbReference>
<dbReference type="RefSeq" id="WP_136547245.1">
    <property type="nucleotide sequence ID" value="NZ_CP031093.1"/>
</dbReference>
<gene>
    <name evidence="5" type="ORF">soil367_04320</name>
</gene>
<dbReference type="Proteomes" id="UP000298049">
    <property type="component" value="Chromosome"/>
</dbReference>
<evidence type="ECO:0000256" key="2">
    <source>
        <dbReference type="PROSITE-ProRule" id="PRU00703"/>
    </source>
</evidence>
<feature type="domain" description="CBS" evidence="4">
    <location>
        <begin position="7"/>
        <end position="63"/>
    </location>
</feature>
<dbReference type="SMART" id="SM00116">
    <property type="entry name" value="CBS"/>
    <property type="match status" value="2"/>
</dbReference>
<reference evidence="5 6" key="1">
    <citation type="submission" date="2018-07" db="EMBL/GenBank/DDBJ databases">
        <title>Marsedoiliclastica nanhaica gen. nov. sp. nov., a novel marine hydrocarbonoclastic bacterium isolated from an in-situ enriched hydrocarbon-degrading consortium in deep-sea sediment.</title>
        <authorList>
            <person name="Dong C."/>
            <person name="Ma T."/>
            <person name="Liu R."/>
            <person name="Shao Z."/>
        </authorList>
    </citation>
    <scope>NUCLEOTIDE SEQUENCE [LARGE SCALE GENOMIC DNA]</scope>
    <source>
        <strain evidence="6">soil36-7</strain>
    </source>
</reference>
<sequence>MKVKDVMATDFKSLSANDTVDDAATLMASDEVSTVPVVEDGKLTGLLTDRDITSRLVAQQRDAAATPVSAVMSDQLHYCHGDDDIQDIVRKLASLHLVQMPVVDEHKKLLGMVSIRDLSARAGESGSNRGKTDGNDLDEALDETFPASDPVSPP</sequence>
<evidence type="ECO:0000256" key="1">
    <source>
        <dbReference type="ARBA" id="ARBA00023122"/>
    </source>
</evidence>
<dbReference type="AlphaFoldDB" id="A0A4P7XED7"/>